<gene>
    <name evidence="6" type="ORF">FAA97_12275</name>
</gene>
<evidence type="ECO:0000259" key="5">
    <source>
        <dbReference type="Pfam" id="PF07992"/>
    </source>
</evidence>
<dbReference type="NCBIfam" id="TIGR03169">
    <property type="entry name" value="Nterm_to_SelD"/>
    <property type="match status" value="1"/>
</dbReference>
<comment type="caution">
    <text evidence="6">The sequence shown here is derived from an EMBL/GenBank/DDBJ whole genome shotgun (WGS) entry which is preliminary data.</text>
</comment>
<dbReference type="PRINTS" id="PR00411">
    <property type="entry name" value="PNDRDTASEI"/>
</dbReference>
<dbReference type="GO" id="GO:0003955">
    <property type="term" value="F:NAD(P)H dehydrogenase (quinone) activity"/>
    <property type="evidence" value="ECO:0007669"/>
    <property type="project" value="TreeGrafter"/>
</dbReference>
<dbReference type="RefSeq" id="WP_136598808.1">
    <property type="nucleotide sequence ID" value="NZ_STGV01000003.1"/>
</dbReference>
<sequence>MADGASRSCPILLLGGGHAHVEVVRHLGQLGLGAEVTLVSPQRHAPYSGMLPGHVAGDYSFDDFHIDLSALCARSGVTFLETSATGIDPGRQSVSLATGEDLAYDLLSIDIGSTPSLPPGISSGISVKPIATFTERLAQLDAEAGQGSLRRLAIVGQGVAGVEIAFALRRRFEERNIQIALVGRSKEPVPERSRRTRQLLLREMQDQGIIHHPDFDVVAYQDAALVARDGRRVAADEVVWTTSSGAPAFLRQTGLSLDADGFIRVDETLRSVSHPQVFAAGDVASLPDRRPKAGVFAVRQGPILAENIHRRLTGRALTPYCPQKAWLVLISLSNGRAIADKWGFALSGRWVARWKHRIDTSFMTKYQR</sequence>
<keyword evidence="4" id="KW-0560">Oxidoreductase</keyword>
<dbReference type="GO" id="GO:0019646">
    <property type="term" value="P:aerobic electron transport chain"/>
    <property type="evidence" value="ECO:0007669"/>
    <property type="project" value="TreeGrafter"/>
</dbReference>
<organism evidence="6 7">
    <name type="scientific">Peteryoungia ipomoeae</name>
    <dbReference type="NCBI Taxonomy" id="1210932"/>
    <lineage>
        <taxon>Bacteria</taxon>
        <taxon>Pseudomonadati</taxon>
        <taxon>Pseudomonadota</taxon>
        <taxon>Alphaproteobacteria</taxon>
        <taxon>Hyphomicrobiales</taxon>
        <taxon>Rhizobiaceae</taxon>
        <taxon>Peteryoungia</taxon>
    </lineage>
</organism>
<dbReference type="InterPro" id="IPR051169">
    <property type="entry name" value="NADH-Q_oxidoreductase"/>
</dbReference>
<evidence type="ECO:0000313" key="7">
    <source>
        <dbReference type="Proteomes" id="UP000308828"/>
    </source>
</evidence>
<evidence type="ECO:0000256" key="2">
    <source>
        <dbReference type="ARBA" id="ARBA00022630"/>
    </source>
</evidence>
<dbReference type="InterPro" id="IPR023753">
    <property type="entry name" value="FAD/NAD-binding_dom"/>
</dbReference>
<accession>A0A4S8P0A9</accession>
<evidence type="ECO:0000256" key="1">
    <source>
        <dbReference type="ARBA" id="ARBA00001974"/>
    </source>
</evidence>
<keyword evidence="3" id="KW-0274">FAD</keyword>
<dbReference type="OrthoDB" id="9781621at2"/>
<dbReference type="Pfam" id="PF07992">
    <property type="entry name" value="Pyr_redox_2"/>
    <property type="match status" value="1"/>
</dbReference>
<protein>
    <recommendedName>
        <fullName evidence="5">FAD/NAD(P)-binding domain-containing protein</fullName>
    </recommendedName>
</protein>
<feature type="domain" description="FAD/NAD(P)-binding" evidence="5">
    <location>
        <begin position="11"/>
        <end position="301"/>
    </location>
</feature>
<name>A0A4S8P0A9_9HYPH</name>
<dbReference type="EMBL" id="STGV01000003">
    <property type="protein sequence ID" value="THV23368.1"/>
    <property type="molecule type" value="Genomic_DNA"/>
</dbReference>
<evidence type="ECO:0000256" key="4">
    <source>
        <dbReference type="ARBA" id="ARBA00023002"/>
    </source>
</evidence>
<dbReference type="Gene3D" id="3.50.50.100">
    <property type="match status" value="1"/>
</dbReference>
<proteinExistence type="predicted"/>
<evidence type="ECO:0000313" key="6">
    <source>
        <dbReference type="EMBL" id="THV23368.1"/>
    </source>
</evidence>
<keyword evidence="7" id="KW-1185">Reference proteome</keyword>
<reference evidence="6 7" key="1">
    <citation type="submission" date="2019-04" db="EMBL/GenBank/DDBJ databases">
        <title>Genome sequence of strain shin9-1.</title>
        <authorList>
            <person name="Gao J."/>
            <person name="Sun J."/>
        </authorList>
    </citation>
    <scope>NUCLEOTIDE SEQUENCE [LARGE SCALE GENOMIC DNA]</scope>
    <source>
        <strain evidence="7">shin9-1</strain>
    </source>
</reference>
<dbReference type="PRINTS" id="PR00368">
    <property type="entry name" value="FADPNR"/>
</dbReference>
<keyword evidence="2" id="KW-0285">Flavoprotein</keyword>
<dbReference type="AlphaFoldDB" id="A0A4S8P0A9"/>
<dbReference type="Proteomes" id="UP000308828">
    <property type="component" value="Unassembled WGS sequence"/>
</dbReference>
<dbReference type="PANTHER" id="PTHR42913">
    <property type="entry name" value="APOPTOSIS-INDUCING FACTOR 1"/>
    <property type="match status" value="1"/>
</dbReference>
<comment type="cofactor">
    <cofactor evidence="1">
        <name>FAD</name>
        <dbReference type="ChEBI" id="CHEBI:57692"/>
    </cofactor>
</comment>
<dbReference type="InterPro" id="IPR017584">
    <property type="entry name" value="Pyridine_nucleo_diS_OxRdtase_N"/>
</dbReference>
<dbReference type="SUPFAM" id="SSF51905">
    <property type="entry name" value="FAD/NAD(P)-binding domain"/>
    <property type="match status" value="2"/>
</dbReference>
<dbReference type="InterPro" id="IPR036188">
    <property type="entry name" value="FAD/NAD-bd_sf"/>
</dbReference>
<evidence type="ECO:0000256" key="3">
    <source>
        <dbReference type="ARBA" id="ARBA00022827"/>
    </source>
</evidence>
<dbReference type="PANTHER" id="PTHR42913:SF9">
    <property type="entry name" value="SLR1591 PROTEIN"/>
    <property type="match status" value="1"/>
</dbReference>